<evidence type="ECO:0000313" key="2">
    <source>
        <dbReference type="Proteomes" id="UP000784294"/>
    </source>
</evidence>
<accession>A0A448X5S5</accession>
<dbReference type="EMBL" id="CAAALY010098053">
    <property type="protein sequence ID" value="VEL28821.1"/>
    <property type="molecule type" value="Genomic_DNA"/>
</dbReference>
<keyword evidence="2" id="KW-1185">Reference proteome</keyword>
<comment type="caution">
    <text evidence="1">The sequence shown here is derived from an EMBL/GenBank/DDBJ whole genome shotgun (WGS) entry which is preliminary data.</text>
</comment>
<evidence type="ECO:0000313" key="1">
    <source>
        <dbReference type="EMBL" id="VEL28821.1"/>
    </source>
</evidence>
<proteinExistence type="predicted"/>
<gene>
    <name evidence="1" type="ORF">PXEA_LOCUS22261</name>
</gene>
<dbReference type="AlphaFoldDB" id="A0A448X5S5"/>
<name>A0A448X5S5_9PLAT</name>
<organism evidence="1 2">
    <name type="scientific">Protopolystoma xenopodis</name>
    <dbReference type="NCBI Taxonomy" id="117903"/>
    <lineage>
        <taxon>Eukaryota</taxon>
        <taxon>Metazoa</taxon>
        <taxon>Spiralia</taxon>
        <taxon>Lophotrochozoa</taxon>
        <taxon>Platyhelminthes</taxon>
        <taxon>Monogenea</taxon>
        <taxon>Polyopisthocotylea</taxon>
        <taxon>Polystomatidea</taxon>
        <taxon>Polystomatidae</taxon>
        <taxon>Protopolystoma</taxon>
    </lineage>
</organism>
<sequence>MTPLLDQTSEHWLIPVVKATPKVCKQRNFKVGSRIVACSSNFCLIGALATVRPQSGAAGSPKSVPSRGVYRKLASTLATATSDEGGFFTRFGAISHHPVRLFTSVSATVARTQATSEWDDVRRESTMACPKSTLQTKLEAVFHTVIHTPTNA</sequence>
<protein>
    <submittedName>
        <fullName evidence="1">Uncharacterized protein</fullName>
    </submittedName>
</protein>
<dbReference type="Proteomes" id="UP000784294">
    <property type="component" value="Unassembled WGS sequence"/>
</dbReference>
<reference evidence="1" key="1">
    <citation type="submission" date="2018-11" db="EMBL/GenBank/DDBJ databases">
        <authorList>
            <consortium name="Pathogen Informatics"/>
        </authorList>
    </citation>
    <scope>NUCLEOTIDE SEQUENCE</scope>
</reference>